<organism evidence="1 2">
    <name type="scientific">Reticulomyxa filosa</name>
    <dbReference type="NCBI Taxonomy" id="46433"/>
    <lineage>
        <taxon>Eukaryota</taxon>
        <taxon>Sar</taxon>
        <taxon>Rhizaria</taxon>
        <taxon>Retaria</taxon>
        <taxon>Foraminifera</taxon>
        <taxon>Monothalamids</taxon>
        <taxon>Reticulomyxidae</taxon>
        <taxon>Reticulomyxa</taxon>
    </lineage>
</organism>
<accession>X6NFM0</accession>
<dbReference type="AlphaFoldDB" id="X6NFM0"/>
<name>X6NFM0_RETFI</name>
<sequence>IINVLVKLLTDHWEGIKNRNDVIGRMIVFDIFRLTSRWIKKYDLQMTNNSSSLDPKTDRSHRSNKCISNWFHGAIRCLSETNTTKFDIVPQYLNTLLMASALRATEEVTDAFRMFSELIEDKRSCSLRHGQVRAMLDRSVIYNNVPSQITRDEQFIKTHYFRSIWHIFFLNIVLKPRPCSSLQRWTEQYAQRQKTWSQSTVVGNLTKIFLPLVFFYNKHPNQITKTSSLLLQSQTQYLGLFVGLIERVGYFTI</sequence>
<gene>
    <name evidence="1" type="ORF">RFI_13016</name>
</gene>
<proteinExistence type="predicted"/>
<dbReference type="Proteomes" id="UP000023152">
    <property type="component" value="Unassembled WGS sequence"/>
</dbReference>
<protein>
    <submittedName>
        <fullName evidence="1">Uncharacterized protein</fullName>
    </submittedName>
</protein>
<reference evidence="1 2" key="1">
    <citation type="journal article" date="2013" name="Curr. Biol.">
        <title>The Genome of the Foraminiferan Reticulomyxa filosa.</title>
        <authorList>
            <person name="Glockner G."/>
            <person name="Hulsmann N."/>
            <person name="Schleicher M."/>
            <person name="Noegel A.A."/>
            <person name="Eichinger L."/>
            <person name="Gallinger C."/>
            <person name="Pawlowski J."/>
            <person name="Sierra R."/>
            <person name="Euteneuer U."/>
            <person name="Pillet L."/>
            <person name="Moustafa A."/>
            <person name="Platzer M."/>
            <person name="Groth M."/>
            <person name="Szafranski K."/>
            <person name="Schliwa M."/>
        </authorList>
    </citation>
    <scope>NUCLEOTIDE SEQUENCE [LARGE SCALE GENOMIC DNA]</scope>
</reference>
<feature type="non-terminal residue" evidence="1">
    <location>
        <position position="1"/>
    </location>
</feature>
<dbReference type="EMBL" id="ASPP01009414">
    <property type="protein sequence ID" value="ETO24142.1"/>
    <property type="molecule type" value="Genomic_DNA"/>
</dbReference>
<evidence type="ECO:0000313" key="2">
    <source>
        <dbReference type="Proteomes" id="UP000023152"/>
    </source>
</evidence>
<comment type="caution">
    <text evidence="1">The sequence shown here is derived from an EMBL/GenBank/DDBJ whole genome shotgun (WGS) entry which is preliminary data.</text>
</comment>
<keyword evidence="2" id="KW-1185">Reference proteome</keyword>
<evidence type="ECO:0000313" key="1">
    <source>
        <dbReference type="EMBL" id="ETO24142.1"/>
    </source>
</evidence>